<dbReference type="Gene3D" id="1.10.10.10">
    <property type="entry name" value="Winged helix-like DNA-binding domain superfamily/Winged helix DNA-binding domain"/>
    <property type="match status" value="1"/>
</dbReference>
<protein>
    <recommendedName>
        <fullName evidence="1">Transcription regulator TrmB N-terminal domain-containing protein</fullName>
    </recommendedName>
</protein>
<keyword evidence="3" id="KW-1185">Reference proteome</keyword>
<organism evidence="2 3">
    <name type="scientific">Candidatus Lokiarchaeum ossiferum</name>
    <dbReference type="NCBI Taxonomy" id="2951803"/>
    <lineage>
        <taxon>Archaea</taxon>
        <taxon>Promethearchaeati</taxon>
        <taxon>Promethearchaeota</taxon>
        <taxon>Promethearchaeia</taxon>
        <taxon>Promethearchaeales</taxon>
        <taxon>Promethearchaeaceae</taxon>
        <taxon>Candidatus Lokiarchaeum</taxon>
    </lineage>
</organism>
<feature type="domain" description="Transcription regulator TrmB N-terminal" evidence="1">
    <location>
        <begin position="23"/>
        <end position="83"/>
    </location>
</feature>
<sequence length="353" mass="41463">MTMTKLQKQLEPLYENGFDHEMVVVYMALLKLGRATTKDLLLKIKDQLNISYNQIYYILKKLKKKEIIEIQQGLEKKFTPINPSIILERYRQVKLEKLNHLEKILNEDYARTTSHFGLCTIQTNQFHFSSIEMGIKIIEDKFIKDCQKSVIFIATPPFIFKRLKIGIIKAYSRGISIEIQYSNRDFEELSDYIKTISPFIQKCNIQINRRQYRTYEAISINDAYTRVGQMLIDGKILVNYPYFIAKNKNPSIEHGIDLISGFYHAPGIIKQIQKSLHLNPIEQQINFIPPREANLIEFLQNEPLMQRNELCTKLKISGHELKNLITRLVKEGKIERISQPQQKGRPKEFIRLK</sequence>
<dbReference type="InterPro" id="IPR051797">
    <property type="entry name" value="TrmB-like"/>
</dbReference>
<dbReference type="Pfam" id="PF01978">
    <property type="entry name" value="TrmB"/>
    <property type="match status" value="1"/>
</dbReference>
<dbReference type="InterPro" id="IPR036390">
    <property type="entry name" value="WH_DNA-bd_sf"/>
</dbReference>
<dbReference type="InterPro" id="IPR002831">
    <property type="entry name" value="Tscrpt_reg_TrmB_N"/>
</dbReference>
<evidence type="ECO:0000259" key="1">
    <source>
        <dbReference type="Pfam" id="PF01978"/>
    </source>
</evidence>
<name>A0ABY6HWY6_9ARCH</name>
<dbReference type="Proteomes" id="UP001208689">
    <property type="component" value="Chromosome"/>
</dbReference>
<proteinExistence type="predicted"/>
<evidence type="ECO:0000313" key="3">
    <source>
        <dbReference type="Proteomes" id="UP001208689"/>
    </source>
</evidence>
<dbReference type="SUPFAM" id="SSF46785">
    <property type="entry name" value="Winged helix' DNA-binding domain"/>
    <property type="match status" value="2"/>
</dbReference>
<dbReference type="InterPro" id="IPR036388">
    <property type="entry name" value="WH-like_DNA-bd_sf"/>
</dbReference>
<accession>A0ABY6HWY6</accession>
<dbReference type="EMBL" id="CP104013">
    <property type="protein sequence ID" value="UYP47352.1"/>
    <property type="molecule type" value="Genomic_DNA"/>
</dbReference>
<gene>
    <name evidence="2" type="ORF">NEF87_003637</name>
</gene>
<dbReference type="PANTHER" id="PTHR34293:SF1">
    <property type="entry name" value="HTH-TYPE TRANSCRIPTIONAL REGULATOR TRMBL2"/>
    <property type="match status" value="1"/>
</dbReference>
<reference evidence="2" key="1">
    <citation type="submission" date="2022-09" db="EMBL/GenBank/DDBJ databases">
        <title>Actin cytoskeleton and complex cell architecture in an #Asgard archaeon.</title>
        <authorList>
            <person name="Ponce Toledo R.I."/>
            <person name="Schleper C."/>
            <person name="Rodrigues Oliveira T."/>
            <person name="Wollweber F."/>
            <person name="Xu J."/>
            <person name="Rittmann S."/>
            <person name="Klingl A."/>
            <person name="Pilhofer M."/>
        </authorList>
    </citation>
    <scope>NUCLEOTIDE SEQUENCE</scope>
    <source>
        <strain evidence="2">B-35</strain>
    </source>
</reference>
<evidence type="ECO:0000313" key="2">
    <source>
        <dbReference type="EMBL" id="UYP47352.1"/>
    </source>
</evidence>
<dbReference type="PANTHER" id="PTHR34293">
    <property type="entry name" value="HTH-TYPE TRANSCRIPTIONAL REGULATOR TRMBL2"/>
    <property type="match status" value="1"/>
</dbReference>